<gene>
    <name evidence="2" type="primary">MPUL0A05020</name>
    <name evidence="2" type="ORF">METSCH_A05020</name>
</gene>
<proteinExistence type="predicted"/>
<keyword evidence="3" id="KW-1185">Reference proteome</keyword>
<dbReference type="PANTHER" id="PTHR13016">
    <property type="entry name" value="AMMECR1 HOMOLOG"/>
    <property type="match status" value="1"/>
</dbReference>
<evidence type="ECO:0000259" key="1">
    <source>
        <dbReference type="PROSITE" id="PS51112"/>
    </source>
</evidence>
<dbReference type="InterPro" id="IPR002733">
    <property type="entry name" value="AMMECR1_domain"/>
</dbReference>
<protein>
    <submittedName>
        <fullName evidence="2">Uncharacterized protein, PH0010 family</fullName>
    </submittedName>
</protein>
<dbReference type="AlphaFoldDB" id="A0A4P6XEI6"/>
<dbReference type="PROSITE" id="PS51112">
    <property type="entry name" value="AMMECR1"/>
    <property type="match status" value="1"/>
</dbReference>
<accession>A0A4P6XEI6</accession>
<organism evidence="2 3">
    <name type="scientific">Metschnikowia aff. pulcherrima</name>
    <dbReference type="NCBI Taxonomy" id="2163413"/>
    <lineage>
        <taxon>Eukaryota</taxon>
        <taxon>Fungi</taxon>
        <taxon>Dikarya</taxon>
        <taxon>Ascomycota</taxon>
        <taxon>Saccharomycotina</taxon>
        <taxon>Pichiomycetes</taxon>
        <taxon>Metschnikowiaceae</taxon>
        <taxon>Metschnikowia</taxon>
    </lineage>
</organism>
<feature type="domain" description="AMMECR1" evidence="1">
    <location>
        <begin position="1"/>
        <end position="204"/>
    </location>
</feature>
<reference evidence="3" key="1">
    <citation type="submission" date="2019-03" db="EMBL/GenBank/DDBJ databases">
        <title>Snf2 controls pulcherriminic acid biosynthesis and connects pigmentation and antifungal activity of the yeast Metschnikowia pulcherrima.</title>
        <authorList>
            <person name="Gore-Lloyd D."/>
            <person name="Sumann I."/>
            <person name="Brachmann A.O."/>
            <person name="Schneeberger K."/>
            <person name="Ortiz-Merino R.A."/>
            <person name="Moreno-Beltran M."/>
            <person name="Schlaefli M."/>
            <person name="Kirner P."/>
            <person name="Santos Kron A."/>
            <person name="Wolfe K.H."/>
            <person name="Piel J."/>
            <person name="Ahrens C.H."/>
            <person name="Henk D."/>
            <person name="Freimoser F.M."/>
        </authorList>
    </citation>
    <scope>NUCLEOTIDE SEQUENCE [LARGE SCALE GENOMIC DNA]</scope>
    <source>
        <strain evidence="3">APC 1.2</strain>
    </source>
</reference>
<dbReference type="Proteomes" id="UP000292447">
    <property type="component" value="Chromosome I"/>
</dbReference>
<dbReference type="InterPro" id="IPR036071">
    <property type="entry name" value="AMMECR1_dom_sf"/>
</dbReference>
<dbReference type="InterPro" id="IPR023473">
    <property type="entry name" value="AMMECR1"/>
</dbReference>
<sequence length="208" mass="23099">MSKSLALYAFEILTARLGSSTPRTLAEFESDTRSKTGDYPKKAPLFVTWNKNGDLRGCIGTFLDMHIEQGVSQYALISAFEDTRFSPIKSSELSQLSVSITLLDEFVEINDPQDWQIGLHGLKVLFSSNGRRYLGTFLPLVAEEQGWTKIETLWNLLRKAGFSGVSAAKTLDFYVSSIVAGSMKVVRYKGLKCGATYLEYIGAIQKSE</sequence>
<dbReference type="STRING" id="2163413.A0A4P6XEI6"/>
<dbReference type="InterPro" id="IPR027485">
    <property type="entry name" value="AMMECR1_N"/>
</dbReference>
<dbReference type="EMBL" id="CP034456">
    <property type="protein sequence ID" value="QBM85872.1"/>
    <property type="molecule type" value="Genomic_DNA"/>
</dbReference>
<name>A0A4P6XEI6_9ASCO</name>
<dbReference type="SUPFAM" id="SSF143447">
    <property type="entry name" value="AMMECR1-like"/>
    <property type="match status" value="1"/>
</dbReference>
<dbReference type="Gene3D" id="3.30.700.20">
    <property type="entry name" value="Hypothetical protein ph0010, domain 1"/>
    <property type="match status" value="1"/>
</dbReference>
<dbReference type="PANTHER" id="PTHR13016:SF0">
    <property type="entry name" value="AMME SYNDROME CANDIDATE GENE 1 PROTEIN"/>
    <property type="match status" value="1"/>
</dbReference>
<dbReference type="NCBIfam" id="TIGR00296">
    <property type="entry name" value="TIGR00296 family protein"/>
    <property type="match status" value="1"/>
</dbReference>
<evidence type="ECO:0000313" key="3">
    <source>
        <dbReference type="Proteomes" id="UP000292447"/>
    </source>
</evidence>
<evidence type="ECO:0000313" key="2">
    <source>
        <dbReference type="EMBL" id="QBM85872.1"/>
    </source>
</evidence>
<dbReference type="Pfam" id="PF01871">
    <property type="entry name" value="AMMECR1"/>
    <property type="match status" value="1"/>
</dbReference>